<dbReference type="RefSeq" id="WP_106616517.1">
    <property type="nucleotide sequence ID" value="NZ_PYAX01000005.1"/>
</dbReference>
<proteinExistence type="predicted"/>
<comment type="caution">
    <text evidence="2">The sequence shown here is derived from an EMBL/GenBank/DDBJ whole genome shotgun (WGS) entry which is preliminary data.</text>
</comment>
<accession>A0A2P8IB50</accession>
<dbReference type="OrthoDB" id="5145129at2"/>
<sequence>MFERHGFVFRPHATPSKGGSTQIALWTVEVPAGAESERHQVDKEEVFHVLEGRVVVNDVEAAAGDTVVVPPHVEFQLVGGPAKVLVATSVGITGLVKDQRITPPWSL</sequence>
<name>A0A2P8IB50_SACCR</name>
<evidence type="ECO:0000313" key="3">
    <source>
        <dbReference type="Proteomes" id="UP000241118"/>
    </source>
</evidence>
<dbReference type="InterPro" id="IPR011051">
    <property type="entry name" value="RmlC_Cupin_sf"/>
</dbReference>
<evidence type="ECO:0000313" key="2">
    <source>
        <dbReference type="EMBL" id="PSL55695.1"/>
    </source>
</evidence>
<evidence type="ECO:0000259" key="1">
    <source>
        <dbReference type="Pfam" id="PF07883"/>
    </source>
</evidence>
<dbReference type="AlphaFoldDB" id="A0A2P8IB50"/>
<dbReference type="InterPro" id="IPR013096">
    <property type="entry name" value="Cupin_2"/>
</dbReference>
<gene>
    <name evidence="2" type="ORF">B0I31_105667</name>
</gene>
<feature type="domain" description="Cupin type-2" evidence="1">
    <location>
        <begin position="27"/>
        <end position="77"/>
    </location>
</feature>
<dbReference type="InterPro" id="IPR014710">
    <property type="entry name" value="RmlC-like_jellyroll"/>
</dbReference>
<dbReference type="Pfam" id="PF07883">
    <property type="entry name" value="Cupin_2"/>
    <property type="match status" value="1"/>
</dbReference>
<keyword evidence="3" id="KW-1185">Reference proteome</keyword>
<dbReference type="Proteomes" id="UP000241118">
    <property type="component" value="Unassembled WGS sequence"/>
</dbReference>
<dbReference type="EMBL" id="PYAX01000005">
    <property type="protein sequence ID" value="PSL55695.1"/>
    <property type="molecule type" value="Genomic_DNA"/>
</dbReference>
<protein>
    <submittedName>
        <fullName evidence="2">Cupin domain-containing protein</fullName>
    </submittedName>
</protein>
<organism evidence="2 3">
    <name type="scientific">Saccharothrix carnea</name>
    <dbReference type="NCBI Taxonomy" id="1280637"/>
    <lineage>
        <taxon>Bacteria</taxon>
        <taxon>Bacillati</taxon>
        <taxon>Actinomycetota</taxon>
        <taxon>Actinomycetes</taxon>
        <taxon>Pseudonocardiales</taxon>
        <taxon>Pseudonocardiaceae</taxon>
        <taxon>Saccharothrix</taxon>
    </lineage>
</organism>
<dbReference type="Gene3D" id="2.60.120.10">
    <property type="entry name" value="Jelly Rolls"/>
    <property type="match status" value="1"/>
</dbReference>
<reference evidence="2 3" key="1">
    <citation type="submission" date="2018-03" db="EMBL/GenBank/DDBJ databases">
        <title>Genomic Encyclopedia of Type Strains, Phase III (KMG-III): the genomes of soil and plant-associated and newly described type strains.</title>
        <authorList>
            <person name="Whitman W."/>
        </authorList>
    </citation>
    <scope>NUCLEOTIDE SEQUENCE [LARGE SCALE GENOMIC DNA]</scope>
    <source>
        <strain evidence="2 3">CGMCC 4.7097</strain>
    </source>
</reference>
<dbReference type="SUPFAM" id="SSF51182">
    <property type="entry name" value="RmlC-like cupins"/>
    <property type="match status" value="1"/>
</dbReference>